<protein>
    <submittedName>
        <fullName evidence="1">Uncharacterized protein</fullName>
    </submittedName>
</protein>
<keyword evidence="2" id="KW-1185">Reference proteome</keyword>
<evidence type="ECO:0000313" key="2">
    <source>
        <dbReference type="Proteomes" id="UP000001548"/>
    </source>
</evidence>
<name>A8BWB0_GIAIC</name>
<reference evidence="1 2" key="1">
    <citation type="journal article" date="2007" name="Science">
        <title>Genomic minimalism in the early diverging intestinal parasite Giardia lamblia.</title>
        <authorList>
            <person name="Morrison H.G."/>
            <person name="McArthur A.G."/>
            <person name="Gillin F.D."/>
            <person name="Aley S.B."/>
            <person name="Adam R.D."/>
            <person name="Olsen G.J."/>
            <person name="Best A.A."/>
            <person name="Cande W.Z."/>
            <person name="Chen F."/>
            <person name="Cipriano M.J."/>
            <person name="Davids B.J."/>
            <person name="Dawson S.C."/>
            <person name="Elmendorf H.G."/>
            <person name="Hehl A.B."/>
            <person name="Holder M.E."/>
            <person name="Huse S.M."/>
            <person name="Kim U.U."/>
            <person name="Lasek-Nesselquist E."/>
            <person name="Manning G."/>
            <person name="Nigam A."/>
            <person name="Nixon J.E."/>
            <person name="Palm D."/>
            <person name="Passamaneck N.E."/>
            <person name="Prabhu A."/>
            <person name="Reich C.I."/>
            <person name="Reiner D.S."/>
            <person name="Samuelson J."/>
            <person name="Svard S.G."/>
            <person name="Sogin M.L."/>
        </authorList>
    </citation>
    <scope>NUCLEOTIDE SEQUENCE [LARGE SCALE GENOMIC DNA]</scope>
    <source>
        <strain evidence="1 2">WB C6</strain>
    </source>
</reference>
<dbReference type="Proteomes" id="UP000001548">
    <property type="component" value="Unassembled WGS sequence"/>
</dbReference>
<evidence type="ECO:0000313" key="1">
    <source>
        <dbReference type="EMBL" id="KAE8306024.1"/>
    </source>
</evidence>
<dbReference type="RefSeq" id="XP_001704469.1">
    <property type="nucleotide sequence ID" value="XM_001704417.1"/>
</dbReference>
<dbReference type="HOGENOM" id="CLU_310677_0_0_1"/>
<comment type="caution">
    <text evidence="1">The sequence shown here is derived from an EMBL/GenBank/DDBJ whole genome shotgun (WGS) entry which is preliminary data.</text>
</comment>
<sequence>MQGVVQLGRKVADEISEINELISNTGELLKEISPATTCSSAIATVKASSTENSSLVHLDAQIRALEASITTAKQRIMQQTIESRICENLHKLTESLESSRHRFIHTVGEKVKALQQGLPDLSPLYAMILSEPELMDRSVVPASILPKTRTTEELNIIREAIRETEEQINTLQESIGDSLGKILHPNLYASLVCKLVHVSEQELRRLILEKSRLLRSVSSLYCHGRRLEAAYNKNCMGWSNAVRENFQSSTEKGNDQSLLSADFLFKDCSKEILERHSIISTKLGQEYIIFSEECFHLSLYMRLFTARVLTIMEQDKLSTVVSFSLAGLGKQVCAAMRTFASKLSEFPKADIIHFLDIYLGCANPVVESTERAYERIKPAFEELFLSLSLSPNCIGYKALAIDTMLQIFNAKYHIANTLAALKSVPDEDISNTLSSRLFDDHTKISEGLEQTKTILLQQYIAYLYSSYQADTSLSNVSQIFLFCSDLFEADPSLRISTINDSHKTLGSSSLNSKITKDISAILSMTKNAITNAVCYQYSKAFTASEHSSLAQLLNNGVLNENKFKADAIINLEACLRILKHRDNYFLTSILSMQDFQDQLNIEQSYLATQAISIKKTLTSIEQEIRQEVPSIGTSKGVISQFYQQFLAWEENFRSAHALYLTSTVSTISVYVHNYLLDCASKLSKAATALCEPLDSKYTELIGVLDSIDALAEETSTKSLFYSDDSVTRRLESIDELYRSIEDDIQGVTDFVTECITLIDRALVHIPILEDMIAPEKATLDQNERSIVTSLADSCASKDLLKTVRDQEVPQLASDACLAPLLDIPVLSSKLFTDLDVLSTTYMASGAKGLSTLLSQSQEKLSELHAKHDAEIHLEKRERMEQISGHIKKITQIAKEMNLSVRGSTSPLRQLDLLLGDALSIATTSVERPPKEKCMLGASISSALTLLN</sequence>
<organism evidence="1 2">
    <name type="scientific">Giardia intestinalis (strain ATCC 50803 / WB clone C6)</name>
    <name type="common">Giardia lamblia</name>
    <dbReference type="NCBI Taxonomy" id="184922"/>
    <lineage>
        <taxon>Eukaryota</taxon>
        <taxon>Metamonada</taxon>
        <taxon>Diplomonadida</taxon>
        <taxon>Hexamitidae</taxon>
        <taxon>Giardiinae</taxon>
        <taxon>Giardia</taxon>
    </lineage>
</organism>
<dbReference type="VEuPathDB" id="GiardiaDB:GL50803_15977"/>
<dbReference type="EMBL" id="AACB03000001">
    <property type="protein sequence ID" value="KAE8306024.1"/>
    <property type="molecule type" value="Genomic_DNA"/>
</dbReference>
<proteinExistence type="predicted"/>
<dbReference type="KEGG" id="gla:GL50803_0015977"/>
<dbReference type="GeneID" id="5697343"/>
<dbReference type="AlphaFoldDB" id="A8BWB0"/>
<gene>
    <name evidence="1" type="ORF">GL50803_0015977</name>
</gene>
<dbReference type="OMA" id="FLAWEEN"/>
<accession>A8BWB0</accession>